<organism evidence="1 2">
    <name type="scientific">Cinchona calisaya</name>
    <dbReference type="NCBI Taxonomy" id="153742"/>
    <lineage>
        <taxon>Eukaryota</taxon>
        <taxon>Viridiplantae</taxon>
        <taxon>Streptophyta</taxon>
        <taxon>Embryophyta</taxon>
        <taxon>Tracheophyta</taxon>
        <taxon>Spermatophyta</taxon>
        <taxon>Magnoliopsida</taxon>
        <taxon>eudicotyledons</taxon>
        <taxon>Gunneridae</taxon>
        <taxon>Pentapetalae</taxon>
        <taxon>asterids</taxon>
        <taxon>lamiids</taxon>
        <taxon>Gentianales</taxon>
        <taxon>Rubiaceae</taxon>
        <taxon>Cinchonoideae</taxon>
        <taxon>Cinchoneae</taxon>
        <taxon>Cinchona</taxon>
    </lineage>
</organism>
<proteinExistence type="predicted"/>
<dbReference type="SUPFAM" id="SSF101148">
    <property type="entry name" value="Plant invertase/pectin methylesterase inhibitor"/>
    <property type="match status" value="1"/>
</dbReference>
<evidence type="ECO:0000313" key="1">
    <source>
        <dbReference type="EMBL" id="KAL3505606.1"/>
    </source>
</evidence>
<protein>
    <recommendedName>
        <fullName evidence="3">Pectinesterase inhibitor domain-containing protein</fullName>
    </recommendedName>
</protein>
<dbReference type="Gene3D" id="1.20.140.40">
    <property type="entry name" value="Invertase/pectin methylesterase inhibitor family protein"/>
    <property type="match status" value="1"/>
</dbReference>
<dbReference type="Proteomes" id="UP001630127">
    <property type="component" value="Unassembled WGS sequence"/>
</dbReference>
<dbReference type="InterPro" id="IPR035513">
    <property type="entry name" value="Invertase/methylesterase_inhib"/>
</dbReference>
<reference evidence="1 2" key="1">
    <citation type="submission" date="2024-11" db="EMBL/GenBank/DDBJ databases">
        <title>A near-complete genome assembly of Cinchona calisaya.</title>
        <authorList>
            <person name="Lian D.C."/>
            <person name="Zhao X.W."/>
            <person name="Wei L."/>
        </authorList>
    </citation>
    <scope>NUCLEOTIDE SEQUENCE [LARGE SCALE GENOMIC DNA]</scope>
    <source>
        <tissue evidence="1">Nenye</tissue>
    </source>
</reference>
<gene>
    <name evidence="1" type="ORF">ACH5RR_030988</name>
</gene>
<keyword evidence="2" id="KW-1185">Reference proteome</keyword>
<evidence type="ECO:0000313" key="2">
    <source>
        <dbReference type="Proteomes" id="UP001630127"/>
    </source>
</evidence>
<sequence>MVNTVKSESITALLMIEKLLRTKPDLNVPLTGCTVKYKFIIIKDVMVAIEALTIGDPRNGEASMLDAAYQVQLCEDGFEPSPSPSPLAGVNKDANVCYRFRHNRKP</sequence>
<dbReference type="AlphaFoldDB" id="A0ABD2YF63"/>
<comment type="caution">
    <text evidence="1">The sequence shown here is derived from an EMBL/GenBank/DDBJ whole genome shotgun (WGS) entry which is preliminary data.</text>
</comment>
<name>A0ABD2YF63_9GENT</name>
<accession>A0ABD2YF63</accession>
<dbReference type="EMBL" id="JBJUIK010000013">
    <property type="protein sequence ID" value="KAL3505606.1"/>
    <property type="molecule type" value="Genomic_DNA"/>
</dbReference>
<evidence type="ECO:0008006" key="3">
    <source>
        <dbReference type="Google" id="ProtNLM"/>
    </source>
</evidence>